<accession>A0A255XUV9</accession>
<dbReference type="PANTHER" id="PTHR18964">
    <property type="entry name" value="ROK (REPRESSOR, ORF, KINASE) FAMILY"/>
    <property type="match status" value="1"/>
</dbReference>
<dbReference type="PANTHER" id="PTHR18964:SF173">
    <property type="entry name" value="GLUCOKINASE"/>
    <property type="match status" value="1"/>
</dbReference>
<feature type="domain" description="HTH marR-type" evidence="1">
    <location>
        <begin position="13"/>
        <end position="56"/>
    </location>
</feature>
<dbReference type="GO" id="GO:0003700">
    <property type="term" value="F:DNA-binding transcription factor activity"/>
    <property type="evidence" value="ECO:0007669"/>
    <property type="project" value="InterPro"/>
</dbReference>
<dbReference type="SUPFAM" id="SSF46785">
    <property type="entry name" value="Winged helix' DNA-binding domain"/>
    <property type="match status" value="1"/>
</dbReference>
<dbReference type="OrthoDB" id="9810372at2"/>
<dbReference type="AlphaFoldDB" id="A0A255XUV9"/>
<dbReference type="Proteomes" id="UP000216361">
    <property type="component" value="Unassembled WGS sequence"/>
</dbReference>
<dbReference type="SUPFAM" id="SSF53067">
    <property type="entry name" value="Actin-like ATPase domain"/>
    <property type="match status" value="1"/>
</dbReference>
<name>A0A255XUV9_9PROT</name>
<dbReference type="EMBL" id="NOXS01000026">
    <property type="protein sequence ID" value="OYQ20758.1"/>
    <property type="molecule type" value="Genomic_DNA"/>
</dbReference>
<comment type="caution">
    <text evidence="2">The sequence shown here is derived from an EMBL/GenBank/DDBJ whole genome shotgun (WGS) entry which is preliminary data.</text>
</comment>
<dbReference type="Pfam" id="PF01047">
    <property type="entry name" value="MarR"/>
    <property type="match status" value="1"/>
</dbReference>
<dbReference type="Pfam" id="PF00480">
    <property type="entry name" value="ROK"/>
    <property type="match status" value="1"/>
</dbReference>
<evidence type="ECO:0000259" key="1">
    <source>
        <dbReference type="Pfam" id="PF01047"/>
    </source>
</evidence>
<proteinExistence type="predicted"/>
<dbReference type="InterPro" id="IPR000600">
    <property type="entry name" value="ROK"/>
</dbReference>
<protein>
    <recommendedName>
        <fullName evidence="1">HTH marR-type domain-containing protein</fullName>
    </recommendedName>
</protein>
<keyword evidence="3" id="KW-1185">Reference proteome</keyword>
<evidence type="ECO:0000313" key="2">
    <source>
        <dbReference type="EMBL" id="OYQ20758.1"/>
    </source>
</evidence>
<dbReference type="InterPro" id="IPR036390">
    <property type="entry name" value="WH_DNA-bd_sf"/>
</dbReference>
<evidence type="ECO:0000313" key="3">
    <source>
        <dbReference type="Proteomes" id="UP000216361"/>
    </source>
</evidence>
<dbReference type="InterPro" id="IPR000835">
    <property type="entry name" value="HTH_MarR-typ"/>
</dbReference>
<reference evidence="2 3" key="1">
    <citation type="submission" date="2017-07" db="EMBL/GenBank/DDBJ databases">
        <title>Elstera cyanobacteriorum sp. nov., a novel bacterium isolated from cyanobacterial aggregates in a eutrophic lake.</title>
        <authorList>
            <person name="Cai H."/>
        </authorList>
    </citation>
    <scope>NUCLEOTIDE SEQUENCE [LARGE SCALE GENOMIC DNA]</scope>
    <source>
        <strain evidence="2 3">TH019</strain>
    </source>
</reference>
<dbReference type="InterPro" id="IPR043129">
    <property type="entry name" value="ATPase_NBD"/>
</dbReference>
<sequence>MKTVDSEWLRKINRFHVLDCLRRHEPIARIELAQRTQLSPATISAIVQDLESEGLIDLAEPDAAGGRGRPRVLLRLKAEAAAVLGVNISADRLSFSVANLKAEEIQALALPAQPKRDGLAATLRNIEAGLRRAVEAADMELHDIAGVGIALPGMIDAAQGICHWSPLFGPGPLSIVEPLAQALGVPCVMDNEARLVALAEVWFGAETAEPFLVVTVDQGVGMALVQGGEVVRGAFGLGSEFGHTSHREDGPLCQCGKRGCVEAFTADYAIARAADPFLSPAPHASAQIRFQEALAGARAGNADLTAVFAEAGRILGQELANVCNLFNPARVILAGSGIRAGGLLLGPLRAAFDARLIAPLAGRIPLTPLPDGLDLWARGAAALVVRGLYSAPWHRPA</sequence>
<gene>
    <name evidence="2" type="ORF">CHR90_03655</name>
</gene>
<dbReference type="InterPro" id="IPR036388">
    <property type="entry name" value="WH-like_DNA-bd_sf"/>
</dbReference>
<organism evidence="2 3">
    <name type="scientific">Elstera cyanobacteriorum</name>
    <dbReference type="NCBI Taxonomy" id="2022747"/>
    <lineage>
        <taxon>Bacteria</taxon>
        <taxon>Pseudomonadati</taxon>
        <taxon>Pseudomonadota</taxon>
        <taxon>Alphaproteobacteria</taxon>
        <taxon>Rhodospirillales</taxon>
        <taxon>Rhodospirillaceae</taxon>
        <taxon>Elstera</taxon>
    </lineage>
</organism>
<dbReference type="Gene3D" id="1.10.10.10">
    <property type="entry name" value="Winged helix-like DNA-binding domain superfamily/Winged helix DNA-binding domain"/>
    <property type="match status" value="1"/>
</dbReference>
<dbReference type="Gene3D" id="3.30.420.40">
    <property type="match status" value="2"/>
</dbReference>
<dbReference type="RefSeq" id="WP_094407625.1">
    <property type="nucleotide sequence ID" value="NZ_BMJZ01000001.1"/>
</dbReference>